<evidence type="ECO:0000259" key="2">
    <source>
        <dbReference type="PROSITE" id="PS50833"/>
    </source>
</evidence>
<feature type="compositionally biased region" description="Basic residues" evidence="1">
    <location>
        <begin position="293"/>
        <end position="303"/>
    </location>
</feature>
<dbReference type="AlphaFoldDB" id="A0A443QS34"/>
<dbReference type="GO" id="GO:0000027">
    <property type="term" value="P:ribosomal large subunit assembly"/>
    <property type="evidence" value="ECO:0007669"/>
    <property type="project" value="TreeGrafter"/>
</dbReference>
<dbReference type="GO" id="GO:0006364">
    <property type="term" value="P:rRNA processing"/>
    <property type="evidence" value="ECO:0007669"/>
    <property type="project" value="InterPro"/>
</dbReference>
<dbReference type="Pfam" id="PF04427">
    <property type="entry name" value="Brix"/>
    <property type="match status" value="1"/>
</dbReference>
<dbReference type="PROSITE" id="PS50833">
    <property type="entry name" value="BRIX"/>
    <property type="match status" value="1"/>
</dbReference>
<feature type="domain" description="Brix" evidence="2">
    <location>
        <begin position="18"/>
        <end position="269"/>
    </location>
</feature>
<feature type="non-terminal residue" evidence="3">
    <location>
        <position position="1"/>
    </location>
</feature>
<dbReference type="PANTHER" id="PTHR12661">
    <property type="entry name" value="PETER PAN-RELATED"/>
    <property type="match status" value="1"/>
</dbReference>
<dbReference type="GO" id="GO:0019843">
    <property type="term" value="F:rRNA binding"/>
    <property type="evidence" value="ECO:0007669"/>
    <property type="project" value="InterPro"/>
</dbReference>
<organism evidence="3 4">
    <name type="scientific">Dinothrombium tinctorium</name>
    <dbReference type="NCBI Taxonomy" id="1965070"/>
    <lineage>
        <taxon>Eukaryota</taxon>
        <taxon>Metazoa</taxon>
        <taxon>Ecdysozoa</taxon>
        <taxon>Arthropoda</taxon>
        <taxon>Chelicerata</taxon>
        <taxon>Arachnida</taxon>
        <taxon>Acari</taxon>
        <taxon>Acariformes</taxon>
        <taxon>Trombidiformes</taxon>
        <taxon>Prostigmata</taxon>
        <taxon>Anystina</taxon>
        <taxon>Parasitengona</taxon>
        <taxon>Trombidioidea</taxon>
        <taxon>Trombidiidae</taxon>
        <taxon>Dinothrombium</taxon>
    </lineage>
</organism>
<dbReference type="GO" id="GO:0030687">
    <property type="term" value="C:preribosome, large subunit precursor"/>
    <property type="evidence" value="ECO:0007669"/>
    <property type="project" value="TreeGrafter"/>
</dbReference>
<evidence type="ECO:0000313" key="3">
    <source>
        <dbReference type="EMBL" id="RWS05830.1"/>
    </source>
</evidence>
<protein>
    <recommendedName>
        <fullName evidence="2">Brix domain-containing protein</fullName>
    </recommendedName>
</protein>
<feature type="region of interest" description="Disordered" evidence="1">
    <location>
        <begin position="293"/>
        <end position="338"/>
    </location>
</feature>
<proteinExistence type="predicted"/>
<dbReference type="SMART" id="SM00879">
    <property type="entry name" value="Brix"/>
    <property type="match status" value="1"/>
</dbReference>
<dbReference type="OrthoDB" id="10261452at2759"/>
<comment type="caution">
    <text evidence="3">The sequence shown here is derived from an EMBL/GenBank/DDBJ whole genome shotgun (WGS) entry which is preliminary data.</text>
</comment>
<name>A0A443QS34_9ACAR</name>
<gene>
    <name evidence="3" type="ORF">B4U79_04705</name>
</gene>
<feature type="compositionally biased region" description="Basic residues" evidence="1">
    <location>
        <begin position="312"/>
        <end position="324"/>
    </location>
</feature>
<dbReference type="InterPro" id="IPR007109">
    <property type="entry name" value="Brix"/>
</dbReference>
<accession>A0A443QS34</accession>
<evidence type="ECO:0000256" key="1">
    <source>
        <dbReference type="SAM" id="MobiDB-lite"/>
    </source>
</evidence>
<evidence type="ECO:0000313" key="4">
    <source>
        <dbReference type="Proteomes" id="UP000285301"/>
    </source>
</evidence>
<dbReference type="PANTHER" id="PTHR12661:SF5">
    <property type="entry name" value="SUPPRESSOR OF SWI4 1 HOMOLOG"/>
    <property type="match status" value="1"/>
</dbReference>
<dbReference type="Proteomes" id="UP000285301">
    <property type="component" value="Unassembled WGS sequence"/>
</dbReference>
<dbReference type="InterPro" id="IPR045112">
    <property type="entry name" value="PPAN-like"/>
</dbReference>
<reference evidence="3 4" key="1">
    <citation type="journal article" date="2018" name="Gigascience">
        <title>Genomes of trombidid mites reveal novel predicted allergens and laterally-transferred genes associated with secondary metabolism.</title>
        <authorList>
            <person name="Dong X."/>
            <person name="Chaisiri K."/>
            <person name="Xia D."/>
            <person name="Armstrong S.D."/>
            <person name="Fang Y."/>
            <person name="Donnelly M.J."/>
            <person name="Kadowaki T."/>
            <person name="McGarry J.W."/>
            <person name="Darby A.C."/>
            <person name="Makepeace B.L."/>
        </authorList>
    </citation>
    <scope>NUCLEOTIDE SEQUENCE [LARGE SCALE GENOMIC DNA]</scope>
    <source>
        <strain evidence="3">UoL-WK</strain>
    </source>
</reference>
<feature type="compositionally biased region" description="Basic and acidic residues" evidence="1">
    <location>
        <begin position="328"/>
        <end position="338"/>
    </location>
</feature>
<dbReference type="EMBL" id="NCKU01004523">
    <property type="protein sequence ID" value="RWS05830.1"/>
    <property type="molecule type" value="Genomic_DNA"/>
</dbReference>
<dbReference type="STRING" id="1965070.A0A443QS34"/>
<keyword evidence="4" id="KW-1185">Reference proteome</keyword>
<sequence length="338" mass="38728">KSKKNANETEADELVKAPHSFVIKRGRIGRKCAQLMMDVRKVMEPFTASNLKINKKNVIRDYVSVAGLLHVSHLLVFTQTTKAVYLRTCRLPQGPTLTFKILEFSLSQDLSPLVIMNGFSGDEQMQLKLMTSMWRNMFPSIDVNKVNLNSIRRCILLNYNQENKLIDFRHYAIRVKPVGLSRTVRKLVTSKKIPDLGKLKSVDEVIDKEACFTESEGEGDEVDESRQITLPQNISSRGNMVNEKSSIRLVEIGPRMKLELVKVEEGLMGGEVIYHSLIKKTKAEVKAMKQKRQQKIRLKLSRKRQQEENIRRKQAKSKKFKVKSINKNNEDDGSKKAD</sequence>